<dbReference type="InterPro" id="IPR055966">
    <property type="entry name" value="DUF7544"/>
</dbReference>
<dbReference type="RefSeq" id="WP_023395351.1">
    <property type="nucleotide sequence ID" value="NZ_ASGZ01000058.1"/>
</dbReference>
<evidence type="ECO:0008006" key="4">
    <source>
        <dbReference type="Google" id="ProtNLM"/>
    </source>
</evidence>
<dbReference type="Pfam" id="PF24400">
    <property type="entry name" value="DUF7544"/>
    <property type="match status" value="1"/>
</dbReference>
<dbReference type="AlphaFoldDB" id="V4HBN6"/>
<feature type="transmembrane region" description="Helical" evidence="1">
    <location>
        <begin position="248"/>
        <end position="267"/>
    </location>
</feature>
<feature type="transmembrane region" description="Helical" evidence="1">
    <location>
        <begin position="124"/>
        <end position="151"/>
    </location>
</feature>
<organism evidence="2 3">
    <name type="scientific">Candidatus Halobonum tyrrellensis G22</name>
    <dbReference type="NCBI Taxonomy" id="1324957"/>
    <lineage>
        <taxon>Archaea</taxon>
        <taxon>Methanobacteriati</taxon>
        <taxon>Methanobacteriota</taxon>
        <taxon>Stenosarchaea group</taxon>
        <taxon>Halobacteria</taxon>
        <taxon>Halobacteriales</taxon>
        <taxon>Haloferacaceae</taxon>
        <taxon>Candidatus Halobonum</taxon>
    </lineage>
</organism>
<evidence type="ECO:0000313" key="3">
    <source>
        <dbReference type="Proteomes" id="UP000017840"/>
    </source>
</evidence>
<feature type="transmembrane region" description="Helical" evidence="1">
    <location>
        <begin position="221"/>
        <end position="241"/>
    </location>
</feature>
<feature type="transmembrane region" description="Helical" evidence="1">
    <location>
        <begin position="163"/>
        <end position="184"/>
    </location>
</feature>
<keyword evidence="1" id="KW-0812">Transmembrane</keyword>
<keyword evidence="3" id="KW-1185">Reference proteome</keyword>
<dbReference type="EMBL" id="ASGZ01000058">
    <property type="protein sequence ID" value="ESP87458.1"/>
    <property type="molecule type" value="Genomic_DNA"/>
</dbReference>
<keyword evidence="1" id="KW-1133">Transmembrane helix</keyword>
<evidence type="ECO:0000256" key="1">
    <source>
        <dbReference type="SAM" id="Phobius"/>
    </source>
</evidence>
<sequence length="333" mass="34811">MSLYALDNLDDALDATRGLLTPVDRTTWAKLAFVTLFVAGPGGTGGFQYTSGGGTADPGGGPGVGLPDVGVEVWTLVAAVVGVAVLFALAFGFVGSVMEFVLVESLRTRRVTVRDYWRRRWRQGLRLFGFRLAVGLLVVGGTLLLAAPFLLPLVGGGGFDGASLALVVLLLPVFVVFTVAVGLVDGFTTAFVVPVMVLDDRGVLAGWRRLWPTITAHWTQYLAYAVVSFFLSLVGGVVVAVAAGVLALALLIPFGLLFALGVGLFALVEPVGVVTLVVVGVLYALAVVAAAAVAGMPVQVYLRYYALLVLGDVDPRLDLIPDQRAAVRDADPA</sequence>
<reference evidence="2 3" key="1">
    <citation type="journal article" date="2013" name="Genome Announc.">
        <title>Draft Genome Sequence of 'Candidatus Halobonum tyrrellensis' Strain G22, Isolated from the Hypersaline Waters of Lake Tyrrell, Australia.</title>
        <authorList>
            <person name="Ugalde J.A."/>
            <person name="Narasingarao P."/>
            <person name="Kuo S."/>
            <person name="Podell S."/>
            <person name="Allen E.E."/>
        </authorList>
    </citation>
    <scope>NUCLEOTIDE SEQUENCE [LARGE SCALE GENOMIC DNA]</scope>
    <source>
        <strain evidence="2 3">G22</strain>
    </source>
</reference>
<name>V4HBN6_9EURY</name>
<accession>V4HBN6</accession>
<gene>
    <name evidence="2" type="ORF">K933_13888</name>
</gene>
<proteinExistence type="predicted"/>
<feature type="transmembrane region" description="Helical" evidence="1">
    <location>
        <begin position="273"/>
        <end position="294"/>
    </location>
</feature>
<evidence type="ECO:0000313" key="2">
    <source>
        <dbReference type="EMBL" id="ESP87458.1"/>
    </source>
</evidence>
<protein>
    <recommendedName>
        <fullName evidence="4">Glycerophosphoryl diester phosphodiesterase membrane domain-containing protein</fullName>
    </recommendedName>
</protein>
<dbReference type="OrthoDB" id="137652at2157"/>
<keyword evidence="1" id="KW-0472">Membrane</keyword>
<comment type="caution">
    <text evidence="2">The sequence shown here is derived from an EMBL/GenBank/DDBJ whole genome shotgun (WGS) entry which is preliminary data.</text>
</comment>
<dbReference type="Proteomes" id="UP000017840">
    <property type="component" value="Unassembled WGS sequence"/>
</dbReference>
<feature type="transmembrane region" description="Helical" evidence="1">
    <location>
        <begin position="73"/>
        <end position="103"/>
    </location>
</feature>
<dbReference type="eggNOG" id="arCOG04706">
    <property type="taxonomic scope" value="Archaea"/>
</dbReference>